<keyword evidence="4" id="KW-0808">Transferase</keyword>
<feature type="transmembrane region" description="Helical" evidence="1">
    <location>
        <begin position="99"/>
        <end position="117"/>
    </location>
</feature>
<feature type="transmembrane region" description="Helical" evidence="1">
    <location>
        <begin position="72"/>
        <end position="93"/>
    </location>
</feature>
<feature type="transmembrane region" description="Helical" evidence="1">
    <location>
        <begin position="276"/>
        <end position="297"/>
    </location>
</feature>
<sequence>MQYRREVDGLRAVAILPVLFFHADLLSIHGGFLGVDVFFVISGYLITSILLDEIKKDRFSIVRFYERRARRIMPALSLVLIFSTLGALIFLPPQPMKEFSQSLVSVMAFASNIYFYLTSGYFSPNAEDLLLLHTWSLAIEEQFYIFFPLLLLLLKANKKLLQGSIFIIFLASLAYSIYLTNRDPSASFYLLPTRAWELLMGSIVAMYYVKAERLAGSVKELLSAVGLVALLGSYYLIDHSFSHPGWPTVIPVAATAIIIAFSNGTLVARLLSFRPFVYIGLISYSLYLWHQPLFALLRQKSIGTPEPALYVMAMAVVFAVSALSYRYVESPFRNRSRVSRKVIFTASAAAIVFFSSVGLVGHISSGLQARYAKDFELASVEHSPKRKGCHTSGQHYLSPEQACSYFDGKVTWATLGDSHMVELAYALAQELKTQQLGVKHLSFSACVPAYTFDIAMPGCSNWLKDSVAYLNAADEIEHVAVGFRYATLFPAPEIPHSKQPLGLGELNRAEVNEAYWQSLKSLIEALSEAGKQVYLIYPIPELPLDIKRGSFPFSIFHTTPWLNLGHASEFEQYAERNQFVLQRFEQLQSENVHKVKSFNVICPQGICPAEKDGRSLYFDDDHLSLYGAGLLAQELLRQ</sequence>
<dbReference type="InterPro" id="IPR002656">
    <property type="entry name" value="Acyl_transf_3_dom"/>
</dbReference>
<dbReference type="Pfam" id="PF19040">
    <property type="entry name" value="SGNH"/>
    <property type="match status" value="1"/>
</dbReference>
<dbReference type="InterPro" id="IPR043968">
    <property type="entry name" value="SGNH"/>
</dbReference>
<protein>
    <submittedName>
        <fullName evidence="4">Acyltransferase</fullName>
    </submittedName>
</protein>
<accession>A0ABS7EH31</accession>
<dbReference type="InterPro" id="IPR050879">
    <property type="entry name" value="Acyltransferase_3"/>
</dbReference>
<dbReference type="PANTHER" id="PTHR23028">
    <property type="entry name" value="ACETYLTRANSFERASE"/>
    <property type="match status" value="1"/>
</dbReference>
<keyword evidence="1" id="KW-1133">Transmembrane helix</keyword>
<dbReference type="PANTHER" id="PTHR23028:SF53">
    <property type="entry name" value="ACYL_TRANSF_3 DOMAIN-CONTAINING PROTEIN"/>
    <property type="match status" value="1"/>
</dbReference>
<feature type="transmembrane region" description="Helical" evidence="1">
    <location>
        <begin position="160"/>
        <end position="179"/>
    </location>
</feature>
<organism evidence="4 5">
    <name type="scientific">Neiella holothuriorum</name>
    <dbReference type="NCBI Taxonomy" id="2870530"/>
    <lineage>
        <taxon>Bacteria</taxon>
        <taxon>Pseudomonadati</taxon>
        <taxon>Pseudomonadota</taxon>
        <taxon>Gammaproteobacteria</taxon>
        <taxon>Alteromonadales</taxon>
        <taxon>Echinimonadaceae</taxon>
        <taxon>Neiella</taxon>
    </lineage>
</organism>
<reference evidence="4" key="1">
    <citation type="submission" date="2021-07" db="EMBL/GenBank/DDBJ databases">
        <title>Neiella marina sp. nov., isolated from the intestinal content of sea cucumber Apostichopus japonicus.</title>
        <authorList>
            <person name="Bai X."/>
        </authorList>
    </citation>
    <scope>NUCLEOTIDE SEQUENCE</scope>
    <source>
        <strain evidence="4">126</strain>
    </source>
</reference>
<name>A0ABS7EH31_9GAMM</name>
<dbReference type="Proteomes" id="UP001166251">
    <property type="component" value="Unassembled WGS sequence"/>
</dbReference>
<feature type="domain" description="SGNH" evidence="3">
    <location>
        <begin position="389"/>
        <end position="636"/>
    </location>
</feature>
<keyword evidence="1" id="KW-0812">Transmembrane</keyword>
<gene>
    <name evidence="4" type="ORF">K0504_11355</name>
</gene>
<dbReference type="Pfam" id="PF01757">
    <property type="entry name" value="Acyl_transf_3"/>
    <property type="match status" value="1"/>
</dbReference>
<dbReference type="GO" id="GO:0016746">
    <property type="term" value="F:acyltransferase activity"/>
    <property type="evidence" value="ECO:0007669"/>
    <property type="project" value="UniProtKB-KW"/>
</dbReference>
<evidence type="ECO:0000259" key="3">
    <source>
        <dbReference type="Pfam" id="PF19040"/>
    </source>
</evidence>
<comment type="caution">
    <text evidence="4">The sequence shown here is derived from an EMBL/GenBank/DDBJ whole genome shotgun (WGS) entry which is preliminary data.</text>
</comment>
<keyword evidence="5" id="KW-1185">Reference proteome</keyword>
<feature type="transmembrane region" description="Helical" evidence="1">
    <location>
        <begin position="309"/>
        <end position="328"/>
    </location>
</feature>
<evidence type="ECO:0000256" key="1">
    <source>
        <dbReference type="SAM" id="Phobius"/>
    </source>
</evidence>
<dbReference type="RefSeq" id="WP_220104315.1">
    <property type="nucleotide sequence ID" value="NZ_JAHZSS010000013.1"/>
</dbReference>
<evidence type="ECO:0000313" key="4">
    <source>
        <dbReference type="EMBL" id="MBW8191635.1"/>
    </source>
</evidence>
<keyword evidence="4" id="KW-0012">Acyltransferase</keyword>
<feature type="transmembrane region" description="Helical" evidence="1">
    <location>
        <begin position="343"/>
        <end position="363"/>
    </location>
</feature>
<evidence type="ECO:0000313" key="5">
    <source>
        <dbReference type="Proteomes" id="UP001166251"/>
    </source>
</evidence>
<feature type="transmembrane region" description="Helical" evidence="1">
    <location>
        <begin position="249"/>
        <end position="270"/>
    </location>
</feature>
<proteinExistence type="predicted"/>
<evidence type="ECO:0000259" key="2">
    <source>
        <dbReference type="Pfam" id="PF01757"/>
    </source>
</evidence>
<feature type="domain" description="Acyltransferase 3" evidence="2">
    <location>
        <begin position="6"/>
        <end position="325"/>
    </location>
</feature>
<feature type="transmembrane region" description="Helical" evidence="1">
    <location>
        <begin position="129"/>
        <end position="154"/>
    </location>
</feature>
<keyword evidence="1" id="KW-0472">Membrane</keyword>
<feature type="transmembrane region" description="Helical" evidence="1">
    <location>
        <begin position="9"/>
        <end position="26"/>
    </location>
</feature>
<dbReference type="EMBL" id="JAHZSS010000013">
    <property type="protein sequence ID" value="MBW8191635.1"/>
    <property type="molecule type" value="Genomic_DNA"/>
</dbReference>
<feature type="transmembrane region" description="Helical" evidence="1">
    <location>
        <begin position="32"/>
        <end position="51"/>
    </location>
</feature>
<feature type="transmembrane region" description="Helical" evidence="1">
    <location>
        <begin position="221"/>
        <end position="237"/>
    </location>
</feature>